<sequence>MLESESKMHDALEITKKLSEIQYENGMGRSHSRIDQRSSFRLGINPEVSKWIADNAHNLKLNKRQDTQFICILFQLFPMGFQGMAVERILK</sequence>
<dbReference type="EMBL" id="JAGYWB010000006">
    <property type="protein sequence ID" value="KAI0519251.1"/>
    <property type="molecule type" value="Genomic_DNA"/>
</dbReference>
<gene>
    <name evidence="1" type="ORF">KFK09_006693</name>
</gene>
<protein>
    <submittedName>
        <fullName evidence="1">Uncharacterized protein</fullName>
    </submittedName>
</protein>
<reference evidence="1" key="1">
    <citation type="journal article" date="2022" name="Front. Genet.">
        <title>Chromosome-Scale Assembly of the Dendrobium nobile Genome Provides Insights Into the Molecular Mechanism of the Biosynthesis of the Medicinal Active Ingredient of Dendrobium.</title>
        <authorList>
            <person name="Xu Q."/>
            <person name="Niu S.-C."/>
            <person name="Li K.-L."/>
            <person name="Zheng P.-J."/>
            <person name="Zhang X.-J."/>
            <person name="Jia Y."/>
            <person name="Liu Y."/>
            <person name="Niu Y.-X."/>
            <person name="Yu L.-H."/>
            <person name="Chen D.-F."/>
            <person name="Zhang G.-Q."/>
        </authorList>
    </citation>
    <scope>NUCLEOTIDE SEQUENCE</scope>
    <source>
        <tissue evidence="1">Leaf</tissue>
    </source>
</reference>
<keyword evidence="2" id="KW-1185">Reference proteome</keyword>
<evidence type="ECO:0000313" key="2">
    <source>
        <dbReference type="Proteomes" id="UP000829196"/>
    </source>
</evidence>
<organism evidence="1 2">
    <name type="scientific">Dendrobium nobile</name>
    <name type="common">Orchid</name>
    <dbReference type="NCBI Taxonomy" id="94219"/>
    <lineage>
        <taxon>Eukaryota</taxon>
        <taxon>Viridiplantae</taxon>
        <taxon>Streptophyta</taxon>
        <taxon>Embryophyta</taxon>
        <taxon>Tracheophyta</taxon>
        <taxon>Spermatophyta</taxon>
        <taxon>Magnoliopsida</taxon>
        <taxon>Liliopsida</taxon>
        <taxon>Asparagales</taxon>
        <taxon>Orchidaceae</taxon>
        <taxon>Epidendroideae</taxon>
        <taxon>Malaxideae</taxon>
        <taxon>Dendrobiinae</taxon>
        <taxon>Dendrobium</taxon>
    </lineage>
</organism>
<accession>A0A8T3BUB6</accession>
<proteinExistence type="predicted"/>
<evidence type="ECO:0000313" key="1">
    <source>
        <dbReference type="EMBL" id="KAI0519251.1"/>
    </source>
</evidence>
<dbReference type="Proteomes" id="UP000829196">
    <property type="component" value="Unassembled WGS sequence"/>
</dbReference>
<name>A0A8T3BUB6_DENNO</name>
<dbReference type="AlphaFoldDB" id="A0A8T3BUB6"/>
<comment type="caution">
    <text evidence="1">The sequence shown here is derived from an EMBL/GenBank/DDBJ whole genome shotgun (WGS) entry which is preliminary data.</text>
</comment>